<dbReference type="Proteomes" id="UP000318422">
    <property type="component" value="Unassembled WGS sequence"/>
</dbReference>
<evidence type="ECO:0000313" key="1">
    <source>
        <dbReference type="EMBL" id="GEC95249.1"/>
    </source>
</evidence>
<dbReference type="RefSeq" id="WP_141350540.1">
    <property type="nucleotide sequence ID" value="NZ_BJNV01000015.1"/>
</dbReference>
<gene>
    <name evidence="1" type="ORF">ZRA01_13220</name>
</gene>
<evidence type="ECO:0000313" key="2">
    <source>
        <dbReference type="Proteomes" id="UP000318422"/>
    </source>
</evidence>
<reference evidence="1 2" key="1">
    <citation type="submission" date="2019-06" db="EMBL/GenBank/DDBJ databases">
        <title>Whole genome shotgun sequence of Zoogloea ramigera NBRC 15342.</title>
        <authorList>
            <person name="Hosoyama A."/>
            <person name="Uohara A."/>
            <person name="Ohji S."/>
            <person name="Ichikawa N."/>
        </authorList>
    </citation>
    <scope>NUCLEOTIDE SEQUENCE [LARGE SCALE GENOMIC DNA]</scope>
    <source>
        <strain evidence="1 2">NBRC 15342</strain>
    </source>
</reference>
<dbReference type="AlphaFoldDB" id="A0A4Y4CTZ2"/>
<protein>
    <submittedName>
        <fullName evidence="1">Uncharacterized protein</fullName>
    </submittedName>
</protein>
<proteinExistence type="predicted"/>
<accession>A0A4Y4CTZ2</accession>
<dbReference type="OrthoDB" id="9181484at2"/>
<dbReference type="EMBL" id="BJNV01000015">
    <property type="protein sequence ID" value="GEC95249.1"/>
    <property type="molecule type" value="Genomic_DNA"/>
</dbReference>
<organism evidence="1 2">
    <name type="scientific">Zoogloea ramigera</name>
    <dbReference type="NCBI Taxonomy" id="350"/>
    <lineage>
        <taxon>Bacteria</taxon>
        <taxon>Pseudomonadati</taxon>
        <taxon>Pseudomonadota</taxon>
        <taxon>Betaproteobacteria</taxon>
        <taxon>Rhodocyclales</taxon>
        <taxon>Zoogloeaceae</taxon>
        <taxon>Zoogloea</taxon>
    </lineage>
</organism>
<keyword evidence="2" id="KW-1185">Reference proteome</keyword>
<name>A0A4Y4CTZ2_ZOORA</name>
<sequence length="89" mass="10334">MLSITDLLDFIDLDRETVQIVNDATQLPEAEATAMASELLRTHRGIYLLHEMFKDQIAEAAAAYEISRERSLRKTYAYFSRKYPIPHMQ</sequence>
<comment type="caution">
    <text evidence="1">The sequence shown here is derived from an EMBL/GenBank/DDBJ whole genome shotgun (WGS) entry which is preliminary data.</text>
</comment>